<evidence type="ECO:0000313" key="2">
    <source>
        <dbReference type="EMBL" id="GFK93423.1"/>
    </source>
</evidence>
<dbReference type="Proteomes" id="UP000494245">
    <property type="component" value="Unassembled WGS sequence"/>
</dbReference>
<organism evidence="2 3">
    <name type="scientific">Fundidesulfovibrio magnetotacticus</name>
    <dbReference type="NCBI Taxonomy" id="2730080"/>
    <lineage>
        <taxon>Bacteria</taxon>
        <taxon>Pseudomonadati</taxon>
        <taxon>Thermodesulfobacteriota</taxon>
        <taxon>Desulfovibrionia</taxon>
        <taxon>Desulfovibrionales</taxon>
        <taxon>Desulfovibrionaceae</taxon>
        <taxon>Fundidesulfovibrio</taxon>
    </lineage>
</organism>
<reference evidence="2 3" key="1">
    <citation type="submission" date="2020-04" db="EMBL/GenBank/DDBJ databases">
        <authorList>
            <consortium name="Desulfovibrio sp. FSS-1 genome sequencing consortium"/>
            <person name="Shimoshige H."/>
            <person name="Kobayashi H."/>
            <person name="Maekawa T."/>
        </authorList>
    </citation>
    <scope>NUCLEOTIDE SEQUENCE [LARGE SCALE GENOMIC DNA]</scope>
    <source>
        <strain evidence="2 3">SIID29052-01</strain>
    </source>
</reference>
<dbReference type="InterPro" id="IPR010359">
    <property type="entry name" value="IrrE_HExxH"/>
</dbReference>
<dbReference type="AlphaFoldDB" id="A0A6V8LL56"/>
<dbReference type="PROSITE" id="PS50943">
    <property type="entry name" value="HTH_CROC1"/>
    <property type="match status" value="1"/>
</dbReference>
<comment type="caution">
    <text evidence="2">The sequence shown here is derived from an EMBL/GenBank/DDBJ whole genome shotgun (WGS) entry which is preliminary data.</text>
</comment>
<accession>A0A6V8LL56</accession>
<dbReference type="PANTHER" id="PTHR43236">
    <property type="entry name" value="ANTITOXIN HIGA1"/>
    <property type="match status" value="1"/>
</dbReference>
<dbReference type="InterPro" id="IPR052345">
    <property type="entry name" value="Rad_response_metalloprotease"/>
</dbReference>
<dbReference type="Gene3D" id="1.10.10.2910">
    <property type="match status" value="1"/>
</dbReference>
<proteinExistence type="predicted"/>
<gene>
    <name evidence="2" type="ORF">NNJEOMEG_01255</name>
</gene>
<feature type="domain" description="HTH cro/C1-type" evidence="1">
    <location>
        <begin position="9"/>
        <end position="36"/>
    </location>
</feature>
<evidence type="ECO:0000259" key="1">
    <source>
        <dbReference type="PROSITE" id="PS50943"/>
    </source>
</evidence>
<reference evidence="2 3" key="2">
    <citation type="submission" date="2020-05" db="EMBL/GenBank/DDBJ databases">
        <title>Draft genome sequence of Desulfovibrio sp. strainFSS-1.</title>
        <authorList>
            <person name="Shimoshige H."/>
            <person name="Kobayashi H."/>
            <person name="Maekawa T."/>
        </authorList>
    </citation>
    <scope>NUCLEOTIDE SEQUENCE [LARGE SCALE GENOMIC DNA]</scope>
    <source>
        <strain evidence="2 3">SIID29052-01</strain>
    </source>
</reference>
<evidence type="ECO:0000313" key="3">
    <source>
        <dbReference type="Proteomes" id="UP000494245"/>
    </source>
</evidence>
<dbReference type="InterPro" id="IPR001387">
    <property type="entry name" value="Cro/C1-type_HTH"/>
</dbReference>
<dbReference type="PANTHER" id="PTHR43236:SF2">
    <property type="entry name" value="BLL0069 PROTEIN"/>
    <property type="match status" value="1"/>
</dbReference>
<dbReference type="EMBL" id="BLTE01000004">
    <property type="protein sequence ID" value="GFK93423.1"/>
    <property type="molecule type" value="Genomic_DNA"/>
</dbReference>
<keyword evidence="3" id="KW-1185">Reference proteome</keyword>
<sequence length="358" mass="39852">MNAEERLLSWETGVASPSFKQLESLARAYRRPVLTFFLPSVPVKESSLADFRTVPGRDASSGTPEFSAFMRRVEWLQEGLRELVEQEGRLPLAFVGAVSPEVPAQDVAWRIRKTLDMPFEVQRRLPGKDALFRLLRGKVQELGVFVLVEGDLGSSHSRISPEEFRGIAICDVLAPLIVVNANDSKSAQLFSLVHELAHVWIGASGVSNYDSLHHETGLSQASTEEYCNAVAAEFLVPEVDLREAVSLVEGQDPLEMAQTLARMFKVSPMVVARRCKDVGVLNGKEYWGVFQALKTIWEGQQKRVRPNEGGPSRNVLDRYRLGERVISTILAAANDGRLSLRDASRMLRVKVDRLGRIA</sequence>
<protein>
    <recommendedName>
        <fullName evidence="1">HTH cro/C1-type domain-containing protein</fullName>
    </recommendedName>
</protein>
<name>A0A6V8LL56_9BACT</name>
<dbReference type="Pfam" id="PF06114">
    <property type="entry name" value="Peptidase_M78"/>
    <property type="match status" value="1"/>
</dbReference>